<dbReference type="PANTHER" id="PTHR34183:SF1">
    <property type="entry name" value="ENDOLYTIC PEPTIDOGLYCAN TRANSGLYCOSYLASE RLPA"/>
    <property type="match status" value="1"/>
</dbReference>
<dbReference type="PROSITE" id="PS51724">
    <property type="entry name" value="SPOR"/>
    <property type="match status" value="1"/>
</dbReference>
<reference evidence="8 9" key="1">
    <citation type="submission" date="2019-03" db="EMBL/GenBank/DDBJ databases">
        <title>Genomic Encyclopedia of Type Strains, Phase IV (KMG-IV): sequencing the most valuable type-strain genomes for metagenomic binning, comparative biology and taxonomic classification.</title>
        <authorList>
            <person name="Goeker M."/>
        </authorList>
    </citation>
    <scope>NUCLEOTIDE SEQUENCE [LARGE SCALE GENOMIC DNA]</scope>
    <source>
        <strain evidence="8 9">DSM 17474</strain>
    </source>
</reference>
<keyword evidence="6" id="KW-0812">Transmembrane</keyword>
<dbReference type="NCBIfam" id="TIGR00413">
    <property type="entry name" value="rlpA"/>
    <property type="match status" value="1"/>
</dbReference>
<dbReference type="EMBL" id="SLXE01000011">
    <property type="protein sequence ID" value="TCP06497.1"/>
    <property type="molecule type" value="Genomic_DNA"/>
</dbReference>
<dbReference type="EC" id="4.2.2.-" evidence="4"/>
<evidence type="ECO:0000256" key="5">
    <source>
        <dbReference type="RuleBase" id="RU003495"/>
    </source>
</evidence>
<dbReference type="InterPro" id="IPR036908">
    <property type="entry name" value="RlpA-like_sf"/>
</dbReference>
<dbReference type="InterPro" id="IPR007730">
    <property type="entry name" value="SPOR-like_dom"/>
</dbReference>
<evidence type="ECO:0000313" key="8">
    <source>
        <dbReference type="EMBL" id="TCP06497.1"/>
    </source>
</evidence>
<dbReference type="PANTHER" id="PTHR34183">
    <property type="entry name" value="ENDOLYTIC PEPTIDOGLYCAN TRANSGLYCOSYLASE RLPA"/>
    <property type="match status" value="1"/>
</dbReference>
<evidence type="ECO:0000313" key="9">
    <source>
        <dbReference type="Proteomes" id="UP000294721"/>
    </source>
</evidence>
<dbReference type="InterPro" id="IPR009009">
    <property type="entry name" value="RlpA-like_DPBB"/>
</dbReference>
<evidence type="ECO:0000256" key="6">
    <source>
        <dbReference type="SAM" id="Phobius"/>
    </source>
</evidence>
<dbReference type="InterPro" id="IPR036680">
    <property type="entry name" value="SPOR-like_sf"/>
</dbReference>
<keyword evidence="9" id="KW-1185">Reference proteome</keyword>
<dbReference type="Gene3D" id="2.40.40.10">
    <property type="entry name" value="RlpA-like domain"/>
    <property type="match status" value="1"/>
</dbReference>
<dbReference type="InterPro" id="IPR034718">
    <property type="entry name" value="RlpA"/>
</dbReference>
<evidence type="ECO:0000259" key="7">
    <source>
        <dbReference type="PROSITE" id="PS51724"/>
    </source>
</evidence>
<keyword evidence="6" id="KW-0472">Membrane</keyword>
<dbReference type="Pfam" id="PF05036">
    <property type="entry name" value="SPOR"/>
    <property type="match status" value="1"/>
</dbReference>
<feature type="transmembrane region" description="Helical" evidence="6">
    <location>
        <begin position="23"/>
        <end position="44"/>
    </location>
</feature>
<keyword evidence="8" id="KW-0449">Lipoprotein</keyword>
<evidence type="ECO:0000256" key="1">
    <source>
        <dbReference type="ARBA" id="ARBA00022729"/>
    </source>
</evidence>
<dbReference type="InterPro" id="IPR012997">
    <property type="entry name" value="RplA"/>
</dbReference>
<evidence type="ECO:0000256" key="4">
    <source>
        <dbReference type="HAMAP-Rule" id="MF_02071"/>
    </source>
</evidence>
<dbReference type="Pfam" id="PF03330">
    <property type="entry name" value="DPBB_1"/>
    <property type="match status" value="1"/>
</dbReference>
<keyword evidence="3 4" id="KW-0961">Cell wall biogenesis/degradation</keyword>
<accession>A0ABY2C039</accession>
<gene>
    <name evidence="4" type="primary">rlpA</name>
    <name evidence="8" type="ORF">EV680_11151</name>
</gene>
<keyword evidence="6" id="KW-1133">Transmembrane helix</keyword>
<dbReference type="Gene3D" id="3.30.70.1070">
    <property type="entry name" value="Sporulation related repeat"/>
    <property type="match status" value="1"/>
</dbReference>
<protein>
    <recommendedName>
        <fullName evidence="4">Endolytic peptidoglycan transglycosylase RlpA</fullName>
        <ecNumber evidence="4">4.2.2.-</ecNumber>
    </recommendedName>
</protein>
<keyword evidence="2 4" id="KW-0456">Lyase</keyword>
<evidence type="ECO:0000256" key="2">
    <source>
        <dbReference type="ARBA" id="ARBA00023239"/>
    </source>
</evidence>
<sequence length="274" mass="29440">MKNQGAACLTQELEPVLTKAKNIFFVGAFTAIAIGSALISPAAAESAPSARPAVRTVSSNALPDAVVKAEKLHRSANMSYQVAGKRYYPMRKVAEFSQTGKASWYGNKFHGRKTSSGERYDMNMMTAAHKTLPIPSYAKVTNLANGKSVVVRINDRGPFHSSRVMDLSKAAAGKLGFINQGTANVRVEQVLPGSGETLAANAGSGRNIYVNLKSFGSEAEAKSYLSQTSRHLNSAQSAQKVVMVKQNNQYVVRMGPFAQQDHADSAKRQVQTAI</sequence>
<keyword evidence="1" id="KW-0732">Signal</keyword>
<proteinExistence type="inferred from homology"/>
<name>A0ABY2C039_9NEIS</name>
<dbReference type="SUPFAM" id="SSF110997">
    <property type="entry name" value="Sporulation related repeat"/>
    <property type="match status" value="1"/>
</dbReference>
<evidence type="ECO:0000256" key="3">
    <source>
        <dbReference type="ARBA" id="ARBA00023316"/>
    </source>
</evidence>
<dbReference type="CDD" id="cd22268">
    <property type="entry name" value="DPBB_RlpA-like"/>
    <property type="match status" value="1"/>
</dbReference>
<comment type="similarity">
    <text evidence="4 5">Belongs to the RlpA family.</text>
</comment>
<comment type="caution">
    <text evidence="8">The sequence shown here is derived from an EMBL/GenBank/DDBJ whole genome shotgun (WGS) entry which is preliminary data.</text>
</comment>
<dbReference type="SUPFAM" id="SSF50685">
    <property type="entry name" value="Barwin-like endoglucanases"/>
    <property type="match status" value="1"/>
</dbReference>
<organism evidence="8 9">
    <name type="scientific">Uruburuella suis</name>
    <dbReference type="NCBI Taxonomy" id="252130"/>
    <lineage>
        <taxon>Bacteria</taxon>
        <taxon>Pseudomonadati</taxon>
        <taxon>Pseudomonadota</taxon>
        <taxon>Betaproteobacteria</taxon>
        <taxon>Neisseriales</taxon>
        <taxon>Neisseriaceae</taxon>
        <taxon>Uruburuella</taxon>
    </lineage>
</organism>
<feature type="domain" description="SPOR" evidence="7">
    <location>
        <begin position="202"/>
        <end position="274"/>
    </location>
</feature>
<dbReference type="HAMAP" id="MF_02071">
    <property type="entry name" value="RlpA"/>
    <property type="match status" value="1"/>
</dbReference>
<dbReference type="Proteomes" id="UP000294721">
    <property type="component" value="Unassembled WGS sequence"/>
</dbReference>
<comment type="function">
    <text evidence="4">Lytic transglycosylase with a strong preference for naked glycan strands that lack stem peptides.</text>
</comment>